<dbReference type="AlphaFoldDB" id="A0A6A8H3F2"/>
<reference evidence="1" key="1">
    <citation type="journal article" date="2019" name="Nat. Med.">
        <title>A library of human gut bacterial isolates paired with longitudinal multiomics data enables mechanistic microbiome research.</title>
        <authorList>
            <person name="Poyet M."/>
            <person name="Groussin M."/>
            <person name="Gibbons S.M."/>
            <person name="Avila-Pacheco J."/>
            <person name="Jiang X."/>
            <person name="Kearney S.M."/>
            <person name="Perrotta A.R."/>
            <person name="Berdy B."/>
            <person name="Zhao S."/>
            <person name="Lieberman T.D."/>
            <person name="Swanson P.K."/>
            <person name="Smith M."/>
            <person name="Roesemann S."/>
            <person name="Alexander J.E."/>
            <person name="Rich S.A."/>
            <person name="Livny J."/>
            <person name="Vlamakis H."/>
            <person name="Clish C."/>
            <person name="Bullock K."/>
            <person name="Deik A."/>
            <person name="Scott J."/>
            <person name="Pierce K.A."/>
            <person name="Xavier R.J."/>
            <person name="Alm E.J."/>
        </authorList>
    </citation>
    <scope>NUCLEOTIDE SEQUENCE</scope>
    <source>
        <strain evidence="1">BIOML-A18</strain>
    </source>
</reference>
<dbReference type="EMBL" id="WKOD01000043">
    <property type="protein sequence ID" value="MSA69400.1"/>
    <property type="molecule type" value="Genomic_DNA"/>
</dbReference>
<sequence>MSVNPHHNGQKFTDKSSENDGLSVKCGLLTDKSAKIGSLSVNLSEISVHRPEQEKIRAITGTDLKSSFSCGAWSSNACERSLPHLVNRAQTSNKAHDKFVPRRDCACADRSRPSLSTALLGGWSSHLVLIGFRLTAPLSQAPSLGQDELTHRKRDLDTRGLTARFHTFTLSYHTHTESDKCAFLDAAR</sequence>
<comment type="caution">
    <text evidence="1">The sequence shown here is derived from an EMBL/GenBank/DDBJ whole genome shotgun (WGS) entry which is preliminary data.</text>
</comment>
<name>A0A6A8H3F2_9LACO</name>
<organism evidence="1">
    <name type="scientific">Ligilactobacillus ruminis</name>
    <dbReference type="NCBI Taxonomy" id="1623"/>
    <lineage>
        <taxon>Bacteria</taxon>
        <taxon>Bacillati</taxon>
        <taxon>Bacillota</taxon>
        <taxon>Bacilli</taxon>
        <taxon>Lactobacillales</taxon>
        <taxon>Lactobacillaceae</taxon>
        <taxon>Ligilactobacillus</taxon>
    </lineage>
</organism>
<proteinExistence type="predicted"/>
<evidence type="ECO:0000313" key="1">
    <source>
        <dbReference type="EMBL" id="MSA69400.1"/>
    </source>
</evidence>
<protein>
    <submittedName>
        <fullName evidence="1">Uncharacterized protein</fullName>
    </submittedName>
</protein>
<accession>A0A6A8H3F2</accession>
<gene>
    <name evidence="1" type="ORF">GKC89_10010</name>
</gene>